<reference evidence="1 2" key="1">
    <citation type="submission" date="2016-02" db="EMBL/GenBank/DDBJ databases">
        <title>Genome analysis of coral dinoflagellate symbionts highlights evolutionary adaptations to a symbiotic lifestyle.</title>
        <authorList>
            <person name="Aranda M."/>
            <person name="Li Y."/>
            <person name="Liew Y.J."/>
            <person name="Baumgarten S."/>
            <person name="Simakov O."/>
            <person name="Wilson M."/>
            <person name="Piel J."/>
            <person name="Ashoor H."/>
            <person name="Bougouffa S."/>
            <person name="Bajic V.B."/>
            <person name="Ryu T."/>
            <person name="Ravasi T."/>
            <person name="Bayer T."/>
            <person name="Micklem G."/>
            <person name="Kim H."/>
            <person name="Bhak J."/>
            <person name="Lajeunesse T.C."/>
            <person name="Voolstra C.R."/>
        </authorList>
    </citation>
    <scope>NUCLEOTIDE SEQUENCE [LARGE SCALE GENOMIC DNA]</scope>
    <source>
        <strain evidence="1 2">CCMP2467</strain>
    </source>
</reference>
<evidence type="ECO:0000313" key="1">
    <source>
        <dbReference type="EMBL" id="OLQ03149.1"/>
    </source>
</evidence>
<keyword evidence="2" id="KW-1185">Reference proteome</keyword>
<sequence>MEVPDARIEPVDEFCTTLILRGLNRQITREMIVGLVEDTSPNWHYAKPPGNPKKELLRGLWGETERDRETVGERERTLMKFVNFDSPVSCKEYMRGLQQDRRLARLSTYHVRSVGQAPFQGRGTNLEAVLSRRGRQAALAYDGPLVFDGGRRVALEDVVASELPGMLHLLMHEPKGRGAEAVPGRADRMRVFARSHNKVRGWTVRDIKDMEARRSDHFGHAFTQVPNWKPHSVSSAYMTESAQQLGEHWPHHASSVAPASFQQTGPLSAHARVLTAQEAPAGYRVLIDL</sequence>
<dbReference type="Proteomes" id="UP000186817">
    <property type="component" value="Unassembled WGS sequence"/>
</dbReference>
<protein>
    <submittedName>
        <fullName evidence="1">Uncharacterized protein</fullName>
    </submittedName>
</protein>
<comment type="caution">
    <text evidence="1">The sequence shown here is derived from an EMBL/GenBank/DDBJ whole genome shotgun (WGS) entry which is preliminary data.</text>
</comment>
<name>A0A1Q9E6V2_SYMMI</name>
<gene>
    <name evidence="1" type="ORF">AK812_SmicGene13918</name>
</gene>
<evidence type="ECO:0000313" key="2">
    <source>
        <dbReference type="Proteomes" id="UP000186817"/>
    </source>
</evidence>
<accession>A0A1Q9E6V2</accession>
<proteinExistence type="predicted"/>
<dbReference type="EMBL" id="LSRX01000244">
    <property type="protein sequence ID" value="OLQ03149.1"/>
    <property type="molecule type" value="Genomic_DNA"/>
</dbReference>
<dbReference type="AlphaFoldDB" id="A0A1Q9E6V2"/>
<organism evidence="1 2">
    <name type="scientific">Symbiodinium microadriaticum</name>
    <name type="common">Dinoflagellate</name>
    <name type="synonym">Zooxanthella microadriatica</name>
    <dbReference type="NCBI Taxonomy" id="2951"/>
    <lineage>
        <taxon>Eukaryota</taxon>
        <taxon>Sar</taxon>
        <taxon>Alveolata</taxon>
        <taxon>Dinophyceae</taxon>
        <taxon>Suessiales</taxon>
        <taxon>Symbiodiniaceae</taxon>
        <taxon>Symbiodinium</taxon>
    </lineage>
</organism>
<dbReference type="OrthoDB" id="411497at2759"/>